<dbReference type="Gramene" id="TuG1812G0200001221.01.T01">
    <property type="protein sequence ID" value="TuG1812G0200001221.01.T01.cds400502"/>
    <property type="gene ID" value="TuG1812G0200001221.01"/>
</dbReference>
<dbReference type="Proteomes" id="UP000015106">
    <property type="component" value="Chromosome 2"/>
</dbReference>
<dbReference type="AlphaFoldDB" id="A0A8R7TDI7"/>
<proteinExistence type="predicted"/>
<name>A0A8R7TDI7_TRIUA</name>
<evidence type="ECO:0000313" key="1">
    <source>
        <dbReference type="EnsemblPlants" id="TuG1812G0200001221.01.T01.cds400502"/>
    </source>
</evidence>
<accession>A0A8R7TDI7</accession>
<evidence type="ECO:0000313" key="2">
    <source>
        <dbReference type="Proteomes" id="UP000015106"/>
    </source>
</evidence>
<reference evidence="1" key="3">
    <citation type="submission" date="2022-06" db="UniProtKB">
        <authorList>
            <consortium name="EnsemblPlants"/>
        </authorList>
    </citation>
    <scope>IDENTIFICATION</scope>
</reference>
<reference evidence="2" key="1">
    <citation type="journal article" date="2013" name="Nature">
        <title>Draft genome of the wheat A-genome progenitor Triticum urartu.</title>
        <authorList>
            <person name="Ling H.Q."/>
            <person name="Zhao S."/>
            <person name="Liu D."/>
            <person name="Wang J."/>
            <person name="Sun H."/>
            <person name="Zhang C."/>
            <person name="Fan H."/>
            <person name="Li D."/>
            <person name="Dong L."/>
            <person name="Tao Y."/>
            <person name="Gao C."/>
            <person name="Wu H."/>
            <person name="Li Y."/>
            <person name="Cui Y."/>
            <person name="Guo X."/>
            <person name="Zheng S."/>
            <person name="Wang B."/>
            <person name="Yu K."/>
            <person name="Liang Q."/>
            <person name="Yang W."/>
            <person name="Lou X."/>
            <person name="Chen J."/>
            <person name="Feng M."/>
            <person name="Jian J."/>
            <person name="Zhang X."/>
            <person name="Luo G."/>
            <person name="Jiang Y."/>
            <person name="Liu J."/>
            <person name="Wang Z."/>
            <person name="Sha Y."/>
            <person name="Zhang B."/>
            <person name="Wu H."/>
            <person name="Tang D."/>
            <person name="Shen Q."/>
            <person name="Xue P."/>
            <person name="Zou S."/>
            <person name="Wang X."/>
            <person name="Liu X."/>
            <person name="Wang F."/>
            <person name="Yang Y."/>
            <person name="An X."/>
            <person name="Dong Z."/>
            <person name="Zhang K."/>
            <person name="Zhang X."/>
            <person name="Luo M.C."/>
            <person name="Dvorak J."/>
            <person name="Tong Y."/>
            <person name="Wang J."/>
            <person name="Yang H."/>
            <person name="Li Z."/>
            <person name="Wang D."/>
            <person name="Zhang A."/>
            <person name="Wang J."/>
        </authorList>
    </citation>
    <scope>NUCLEOTIDE SEQUENCE</scope>
    <source>
        <strain evidence="2">cv. G1812</strain>
    </source>
</reference>
<keyword evidence="2" id="KW-1185">Reference proteome</keyword>
<organism evidence="1 2">
    <name type="scientific">Triticum urartu</name>
    <name type="common">Red wild einkorn</name>
    <name type="synonym">Crithodium urartu</name>
    <dbReference type="NCBI Taxonomy" id="4572"/>
    <lineage>
        <taxon>Eukaryota</taxon>
        <taxon>Viridiplantae</taxon>
        <taxon>Streptophyta</taxon>
        <taxon>Embryophyta</taxon>
        <taxon>Tracheophyta</taxon>
        <taxon>Spermatophyta</taxon>
        <taxon>Magnoliopsida</taxon>
        <taxon>Liliopsida</taxon>
        <taxon>Poales</taxon>
        <taxon>Poaceae</taxon>
        <taxon>BOP clade</taxon>
        <taxon>Pooideae</taxon>
        <taxon>Triticodae</taxon>
        <taxon>Triticeae</taxon>
        <taxon>Triticinae</taxon>
        <taxon>Triticum</taxon>
    </lineage>
</organism>
<dbReference type="EnsemblPlants" id="TuG1812G0200001221.01.T01">
    <property type="protein sequence ID" value="TuG1812G0200001221.01.T01.cds400502"/>
    <property type="gene ID" value="TuG1812G0200001221.01"/>
</dbReference>
<protein>
    <submittedName>
        <fullName evidence="1">Uncharacterized protein</fullName>
    </submittedName>
</protein>
<sequence>MMPLVPLNFSYSTTYPRKVISPTSFLCIPFFRAPWSVDCPALLCPVVLIV</sequence>
<reference evidence="1" key="2">
    <citation type="submission" date="2018-03" db="EMBL/GenBank/DDBJ databases">
        <title>The Triticum urartu genome reveals the dynamic nature of wheat genome evolution.</title>
        <authorList>
            <person name="Ling H."/>
            <person name="Ma B."/>
            <person name="Shi X."/>
            <person name="Liu H."/>
            <person name="Dong L."/>
            <person name="Sun H."/>
            <person name="Cao Y."/>
            <person name="Gao Q."/>
            <person name="Zheng S."/>
            <person name="Li Y."/>
            <person name="Yu Y."/>
            <person name="Du H."/>
            <person name="Qi M."/>
            <person name="Li Y."/>
            <person name="Yu H."/>
            <person name="Cui Y."/>
            <person name="Wang N."/>
            <person name="Chen C."/>
            <person name="Wu H."/>
            <person name="Zhao Y."/>
            <person name="Zhang J."/>
            <person name="Li Y."/>
            <person name="Zhou W."/>
            <person name="Zhang B."/>
            <person name="Hu W."/>
            <person name="Eijk M."/>
            <person name="Tang J."/>
            <person name="Witsenboer H."/>
            <person name="Zhao S."/>
            <person name="Li Z."/>
            <person name="Zhang A."/>
            <person name="Wang D."/>
            <person name="Liang C."/>
        </authorList>
    </citation>
    <scope>NUCLEOTIDE SEQUENCE [LARGE SCALE GENOMIC DNA]</scope>
    <source>
        <strain evidence="1">cv. G1812</strain>
    </source>
</reference>